<feature type="domain" description="C2H2-type" evidence="7">
    <location>
        <begin position="1300"/>
        <end position="1323"/>
    </location>
</feature>
<dbReference type="GO" id="GO:0000978">
    <property type="term" value="F:RNA polymerase II cis-regulatory region sequence-specific DNA binding"/>
    <property type="evidence" value="ECO:0007669"/>
    <property type="project" value="TreeGrafter"/>
</dbReference>
<dbReference type="InterPro" id="IPR050329">
    <property type="entry name" value="GLI_C2H2-zinc-finger"/>
</dbReference>
<dbReference type="PROSITE" id="PS50157">
    <property type="entry name" value="ZINC_FINGER_C2H2_2"/>
    <property type="match status" value="4"/>
</dbReference>
<proteinExistence type="predicted"/>
<feature type="compositionally biased region" description="Polar residues" evidence="6">
    <location>
        <begin position="1063"/>
        <end position="1072"/>
    </location>
</feature>
<keyword evidence="3 5" id="KW-0863">Zinc-finger</keyword>
<dbReference type="GO" id="GO:0000981">
    <property type="term" value="F:DNA-binding transcription factor activity, RNA polymerase II-specific"/>
    <property type="evidence" value="ECO:0007669"/>
    <property type="project" value="TreeGrafter"/>
</dbReference>
<evidence type="ECO:0000256" key="5">
    <source>
        <dbReference type="PROSITE-ProRule" id="PRU00042"/>
    </source>
</evidence>
<sequence>MEDLVSIKVTRPVFSQFQKILIEAQFTSDGLMKHFFHLYYRSLNQVSREDPADHQITLKQPGGDNFSRLVVNIPKTVLHRDISVNVMLPDSDCCETTDHDNSFDDSPTAGCTVSDTVNAENGRTDKINPNHKDSTQHQTLVCNVCQFKTKGIKKFKNHIRKHSEKQISCPCGETFLDDSNLKLHIQSKHATTYGNRKINDKNKSVDDSNHFNFETTLNKHGDNRINCGMEENLKQMILIQGDNRINRLQDLESSKSSFTLQDDTEKGHSDKKQLYSKVKIKRKGFFCNFCCKTFPRFGIFLEHRNFCKQRCLILCCNCQMKFRWKSKYLHHRIKCKLSMDVQIGQGMNKFCLRTMNGFHQLDKVESVKDSKDTPRSSGLISNVGLHEDLTFNTISSESQGHTLHITDKNTEMNTENGIDKTTSNVNYLSSNHKTQTSHTVMNLDRQMPYQEISEPSEKENGDISTSDVNKYTAVIENSKERSACYNVENTALNTVTEKQDLNVQKNHVNAVKGINTSVTKNCIDLSCVKQEPIESLEHPTLDGKESLVLESNQHSTLTLPAQPAHLEKSVISIQSLTTSLTHGKDFFNSFLEDGETTVKCEECGEIFKRKAYLKEHVEGKHGGDMRYSCDCGKKFKWRSSLGNHRKHCYEALLSVLPNEGQVQGQNVSVIDFSQCGFPHFNMQNEWLQEIEKISQSDIFPRKPVTEFGQGCRQRSLSTPEKTPSEIQSEYIQRRKSESVCKTDGAVEQSSSLRINTSLVKPLADALSKYKLKPAVLPSGSNNKEMITSAFVKQQNGAAVNKNSESSIHSNGVIDLTFDHNSSRKINSDIVSNENIISSSKGFGGIPAVSSRMNLQTKSSDSVQQNYPQQRRRSLHNQQTDNLTCNFCKENFESTSELERHKLFCKHLQDTCSVCGKTFQHRTELVNHLLTYHGNDEIYTCFCRFRSSSWNLFEKHCGKCEEFKNQSASLLSADKNTRLGRDTSLLTHQLVKNYSENKNRPCLDVQPLSKQNLPVNEGQVIDTFNPISNSSICQHKSPSGTGSSKNQYFNLSQSHHMINKKISSNHSTGQEKTSQGHESSKLDEQSSDQLLNTSLGNLPKGQPRSNSNTWTTNKAYLSTTNHQISVSNSEVFLHSQFEEVLEHQFESRSSTQSSSKKQKIAQNPSQNNQDEKLQSHMTQMLPTISSFVTSSDKQKVQIIPSRTVSQSDLNHSTKTNSNEQIRLSKRDVYVCTFCGNIYNNIEKFSEHNKIHHGNQWILQENQNKQSKTVWIPPEDKTNQSKTAVDVAMDKARQLPIKMGEFVCHLCGDKFAAKAYLKEHIGGKHGTVDRYKCPCGLRFKWRSSLGIHQKKCPKSNRRTYNRWNSN</sequence>
<dbReference type="PROSITE" id="PS00028">
    <property type="entry name" value="ZINC_FINGER_C2H2_1"/>
    <property type="match status" value="4"/>
</dbReference>
<reference evidence="8 9" key="1">
    <citation type="submission" date="2020-06" db="EMBL/GenBank/DDBJ databases">
        <authorList>
            <person name="Li R."/>
            <person name="Bekaert M."/>
        </authorList>
    </citation>
    <scope>NUCLEOTIDE SEQUENCE [LARGE SCALE GENOMIC DNA]</scope>
    <source>
        <strain evidence="9">wild</strain>
    </source>
</reference>
<dbReference type="GO" id="GO:0008270">
    <property type="term" value="F:zinc ion binding"/>
    <property type="evidence" value="ECO:0007669"/>
    <property type="project" value="UniProtKB-KW"/>
</dbReference>
<dbReference type="InterPro" id="IPR013087">
    <property type="entry name" value="Znf_C2H2_type"/>
</dbReference>
<keyword evidence="9" id="KW-1185">Reference proteome</keyword>
<feature type="compositionally biased region" description="Basic and acidic residues" evidence="6">
    <location>
        <begin position="1073"/>
        <end position="1083"/>
    </location>
</feature>
<feature type="compositionally biased region" description="Polar residues" evidence="6">
    <location>
        <begin position="1086"/>
        <end position="1095"/>
    </location>
</feature>
<dbReference type="PANTHER" id="PTHR19818:SF139">
    <property type="entry name" value="PAIR-RULE PROTEIN ODD-PAIRED"/>
    <property type="match status" value="1"/>
</dbReference>
<dbReference type="InterPro" id="IPR036236">
    <property type="entry name" value="Znf_C2H2_sf"/>
</dbReference>
<protein>
    <submittedName>
        <fullName evidence="8">KRAB</fullName>
    </submittedName>
</protein>
<keyword evidence="4" id="KW-0862">Zinc</keyword>
<feature type="domain" description="C2H2-type" evidence="7">
    <location>
        <begin position="598"/>
        <end position="626"/>
    </location>
</feature>
<organism evidence="8 9">
    <name type="scientific">Mytilus coruscus</name>
    <name type="common">Sea mussel</name>
    <dbReference type="NCBI Taxonomy" id="42192"/>
    <lineage>
        <taxon>Eukaryota</taxon>
        <taxon>Metazoa</taxon>
        <taxon>Spiralia</taxon>
        <taxon>Lophotrochozoa</taxon>
        <taxon>Mollusca</taxon>
        <taxon>Bivalvia</taxon>
        <taxon>Autobranchia</taxon>
        <taxon>Pteriomorphia</taxon>
        <taxon>Mytilida</taxon>
        <taxon>Mytiloidea</taxon>
        <taxon>Mytilidae</taxon>
        <taxon>Mytilinae</taxon>
        <taxon>Mytilus</taxon>
    </lineage>
</organism>
<evidence type="ECO:0000256" key="3">
    <source>
        <dbReference type="ARBA" id="ARBA00022771"/>
    </source>
</evidence>
<dbReference type="Proteomes" id="UP000507470">
    <property type="component" value="Unassembled WGS sequence"/>
</dbReference>
<evidence type="ECO:0000259" key="7">
    <source>
        <dbReference type="PROSITE" id="PS50157"/>
    </source>
</evidence>
<feature type="region of interest" description="Disordered" evidence="6">
    <location>
        <begin position="1143"/>
        <end position="1173"/>
    </location>
</feature>
<accession>A0A6J8DPB1</accession>
<feature type="region of interest" description="Disordered" evidence="6">
    <location>
        <begin position="1063"/>
        <end position="1110"/>
    </location>
</feature>
<dbReference type="GO" id="GO:0045944">
    <property type="term" value="P:positive regulation of transcription by RNA polymerase II"/>
    <property type="evidence" value="ECO:0007669"/>
    <property type="project" value="UniProtKB-ARBA"/>
</dbReference>
<dbReference type="GO" id="GO:0005634">
    <property type="term" value="C:nucleus"/>
    <property type="evidence" value="ECO:0007669"/>
    <property type="project" value="UniProtKB-ARBA"/>
</dbReference>
<dbReference type="OrthoDB" id="6156909at2759"/>
<dbReference type="Gene3D" id="3.30.160.60">
    <property type="entry name" value="Classic Zinc Finger"/>
    <property type="match status" value="4"/>
</dbReference>
<evidence type="ECO:0000256" key="1">
    <source>
        <dbReference type="ARBA" id="ARBA00022723"/>
    </source>
</evidence>
<feature type="domain" description="C2H2-type" evidence="7">
    <location>
        <begin position="1228"/>
        <end position="1255"/>
    </location>
</feature>
<evidence type="ECO:0000256" key="6">
    <source>
        <dbReference type="SAM" id="MobiDB-lite"/>
    </source>
</evidence>
<keyword evidence="2" id="KW-0677">Repeat</keyword>
<feature type="domain" description="C2H2-type" evidence="7">
    <location>
        <begin position="909"/>
        <end position="937"/>
    </location>
</feature>
<evidence type="ECO:0000256" key="2">
    <source>
        <dbReference type="ARBA" id="ARBA00022737"/>
    </source>
</evidence>
<evidence type="ECO:0000313" key="9">
    <source>
        <dbReference type="Proteomes" id="UP000507470"/>
    </source>
</evidence>
<dbReference type="PANTHER" id="PTHR19818">
    <property type="entry name" value="ZINC FINGER PROTEIN ZIC AND GLI"/>
    <property type="match status" value="1"/>
</dbReference>
<evidence type="ECO:0000313" key="8">
    <source>
        <dbReference type="EMBL" id="CAC5410438.1"/>
    </source>
</evidence>
<dbReference type="EMBL" id="CACVKT020007771">
    <property type="protein sequence ID" value="CAC5410438.1"/>
    <property type="molecule type" value="Genomic_DNA"/>
</dbReference>
<gene>
    <name evidence="8" type="ORF">MCOR_43625</name>
</gene>
<dbReference type="SUPFAM" id="SSF57667">
    <property type="entry name" value="beta-beta-alpha zinc fingers"/>
    <property type="match status" value="2"/>
</dbReference>
<dbReference type="SMART" id="SM00355">
    <property type="entry name" value="ZnF_C2H2"/>
    <property type="match status" value="9"/>
</dbReference>
<name>A0A6J8DPB1_MYTCO</name>
<evidence type="ECO:0000256" key="4">
    <source>
        <dbReference type="ARBA" id="ARBA00022833"/>
    </source>
</evidence>
<keyword evidence="1" id="KW-0479">Metal-binding</keyword>